<proteinExistence type="inferred from homology"/>
<dbReference type="GO" id="GO:0006352">
    <property type="term" value="P:DNA-templated transcription initiation"/>
    <property type="evidence" value="ECO:0007669"/>
    <property type="project" value="InterPro"/>
</dbReference>
<dbReference type="GO" id="GO:0016987">
    <property type="term" value="F:sigma factor activity"/>
    <property type="evidence" value="ECO:0007669"/>
    <property type="project" value="UniProtKB-KW"/>
</dbReference>
<sequence>MFVVTMDQKDSRHDTDRVPDLLTRLDSLETVGGFARTVGDEVQGALANAGQVVRAVRIGLWSGRWHIGIGCGRAESTDVFADDDAMRSARSPAFIRAREAVEASKKYTVSVAVVGADAELAGDAQAVLQLIGVIIDSRTDAQREVVELAGEGLSGQKIAKQLGISEASVSRRRSLSRISEEEAGWPAVRRLLTELDAVKGGAS</sequence>
<accession>A0A2V1K0B4</accession>
<dbReference type="Pfam" id="PF08281">
    <property type="entry name" value="Sigma70_r4_2"/>
    <property type="match status" value="1"/>
</dbReference>
<dbReference type="Gene3D" id="1.10.10.10">
    <property type="entry name" value="Winged helix-like DNA-binding domain superfamily/Winged helix DNA-binding domain"/>
    <property type="match status" value="1"/>
</dbReference>
<keyword evidence="3" id="KW-0731">Sigma factor</keyword>
<evidence type="ECO:0000256" key="1">
    <source>
        <dbReference type="ARBA" id="ARBA00010641"/>
    </source>
</evidence>
<dbReference type="InterPro" id="IPR016032">
    <property type="entry name" value="Sig_transdc_resp-reg_C-effctor"/>
</dbReference>
<keyword evidence="7" id="KW-1185">Reference proteome</keyword>
<protein>
    <recommendedName>
        <fullName evidence="5">RNA polymerase sigma factor 70 region 4 type 2 domain-containing protein</fullName>
    </recommendedName>
</protein>
<dbReference type="OrthoDB" id="5184241at2"/>
<dbReference type="GO" id="GO:0003677">
    <property type="term" value="F:DNA binding"/>
    <property type="evidence" value="ECO:0007669"/>
    <property type="project" value="InterPro"/>
</dbReference>
<comment type="similarity">
    <text evidence="1">Belongs to the sigma-70 factor family. ECF subfamily.</text>
</comment>
<dbReference type="RefSeq" id="WP_109094467.1">
    <property type="nucleotide sequence ID" value="NZ_QETB01000006.1"/>
</dbReference>
<organism evidence="6 7">
    <name type="scientific">Ancrocorticia populi</name>
    <dbReference type="NCBI Taxonomy" id="2175228"/>
    <lineage>
        <taxon>Bacteria</taxon>
        <taxon>Bacillati</taxon>
        <taxon>Actinomycetota</taxon>
        <taxon>Actinomycetes</taxon>
        <taxon>Actinomycetales</taxon>
        <taxon>Actinomycetaceae</taxon>
        <taxon>Ancrocorticia</taxon>
    </lineage>
</organism>
<dbReference type="InterPro" id="IPR036388">
    <property type="entry name" value="WH-like_DNA-bd_sf"/>
</dbReference>
<evidence type="ECO:0000256" key="3">
    <source>
        <dbReference type="ARBA" id="ARBA00023082"/>
    </source>
</evidence>
<reference evidence="7" key="1">
    <citation type="submission" date="2018-05" db="EMBL/GenBank/DDBJ databases">
        <authorList>
            <person name="Li Y."/>
        </authorList>
    </citation>
    <scope>NUCLEOTIDE SEQUENCE [LARGE SCALE GENOMIC DNA]</scope>
    <source>
        <strain evidence="7">sk1b4</strain>
    </source>
</reference>
<gene>
    <name evidence="6" type="ORF">DD236_11105</name>
</gene>
<dbReference type="InterPro" id="IPR013249">
    <property type="entry name" value="RNA_pol_sigma70_r4_t2"/>
</dbReference>
<keyword evidence="2" id="KW-0805">Transcription regulation</keyword>
<dbReference type="Proteomes" id="UP000245283">
    <property type="component" value="Unassembled WGS sequence"/>
</dbReference>
<evidence type="ECO:0000256" key="4">
    <source>
        <dbReference type="ARBA" id="ARBA00023163"/>
    </source>
</evidence>
<keyword evidence="4" id="KW-0804">Transcription</keyword>
<evidence type="ECO:0000256" key="2">
    <source>
        <dbReference type="ARBA" id="ARBA00023015"/>
    </source>
</evidence>
<evidence type="ECO:0000259" key="5">
    <source>
        <dbReference type="Pfam" id="PF08281"/>
    </source>
</evidence>
<evidence type="ECO:0000313" key="6">
    <source>
        <dbReference type="EMBL" id="PWF24571.1"/>
    </source>
</evidence>
<name>A0A2V1K0B4_9ACTO</name>
<dbReference type="SUPFAM" id="SSF46894">
    <property type="entry name" value="C-terminal effector domain of the bipartite response regulators"/>
    <property type="match status" value="1"/>
</dbReference>
<evidence type="ECO:0000313" key="7">
    <source>
        <dbReference type="Proteomes" id="UP000245283"/>
    </source>
</evidence>
<dbReference type="EMBL" id="QETB01000006">
    <property type="protein sequence ID" value="PWF24571.1"/>
    <property type="molecule type" value="Genomic_DNA"/>
</dbReference>
<feature type="domain" description="RNA polymerase sigma factor 70 region 4 type 2" evidence="5">
    <location>
        <begin position="141"/>
        <end position="177"/>
    </location>
</feature>
<dbReference type="AlphaFoldDB" id="A0A2V1K0B4"/>
<comment type="caution">
    <text evidence="6">The sequence shown here is derived from an EMBL/GenBank/DDBJ whole genome shotgun (WGS) entry which is preliminary data.</text>
</comment>